<keyword evidence="2" id="KW-1185">Reference proteome</keyword>
<dbReference type="PRINTS" id="PR00080">
    <property type="entry name" value="SDRFAMILY"/>
</dbReference>
<dbReference type="Pfam" id="PF13561">
    <property type="entry name" value="adh_short_C2"/>
    <property type="match status" value="1"/>
</dbReference>
<evidence type="ECO:0000313" key="1">
    <source>
        <dbReference type="EMBL" id="CAH2092349.1"/>
    </source>
</evidence>
<dbReference type="PANTHER" id="PTHR43975">
    <property type="entry name" value="ZGC:101858"/>
    <property type="match status" value="1"/>
</dbReference>
<dbReference type="SUPFAM" id="SSF51735">
    <property type="entry name" value="NAD(P)-binding Rossmann-fold domains"/>
    <property type="match status" value="1"/>
</dbReference>
<dbReference type="AlphaFoldDB" id="A0AAU9U3Q2"/>
<proteinExistence type="predicted"/>
<dbReference type="EMBL" id="CAKOGL010000011">
    <property type="protein sequence ID" value="CAH2092349.1"/>
    <property type="molecule type" value="Genomic_DNA"/>
</dbReference>
<dbReference type="PANTHER" id="PTHR43975:SF2">
    <property type="entry name" value="EG:BACR7A4.14 PROTEIN-RELATED"/>
    <property type="match status" value="1"/>
</dbReference>
<accession>A0AAU9U3Q2</accession>
<evidence type="ECO:0000313" key="2">
    <source>
        <dbReference type="Proteomes" id="UP001153954"/>
    </source>
</evidence>
<dbReference type="FunFam" id="3.40.50.720:FF:000084">
    <property type="entry name" value="Short-chain dehydrogenase reductase"/>
    <property type="match status" value="1"/>
</dbReference>
<comment type="caution">
    <text evidence="1">The sequence shown here is derived from an EMBL/GenBank/DDBJ whole genome shotgun (WGS) entry which is preliminary data.</text>
</comment>
<gene>
    <name evidence="1" type="ORF">EEDITHA_LOCUS8114</name>
</gene>
<name>A0AAU9U3Q2_EUPED</name>
<dbReference type="InterPro" id="IPR002347">
    <property type="entry name" value="SDR_fam"/>
</dbReference>
<organism evidence="1 2">
    <name type="scientific">Euphydryas editha</name>
    <name type="common">Edith's checkerspot</name>
    <dbReference type="NCBI Taxonomy" id="104508"/>
    <lineage>
        <taxon>Eukaryota</taxon>
        <taxon>Metazoa</taxon>
        <taxon>Ecdysozoa</taxon>
        <taxon>Arthropoda</taxon>
        <taxon>Hexapoda</taxon>
        <taxon>Insecta</taxon>
        <taxon>Pterygota</taxon>
        <taxon>Neoptera</taxon>
        <taxon>Endopterygota</taxon>
        <taxon>Lepidoptera</taxon>
        <taxon>Glossata</taxon>
        <taxon>Ditrysia</taxon>
        <taxon>Papilionoidea</taxon>
        <taxon>Nymphalidae</taxon>
        <taxon>Nymphalinae</taxon>
        <taxon>Euphydryas</taxon>
    </lineage>
</organism>
<dbReference type="PRINTS" id="PR00081">
    <property type="entry name" value="GDHRDH"/>
</dbReference>
<dbReference type="Gene3D" id="3.40.50.720">
    <property type="entry name" value="NAD(P)-binding Rossmann-like Domain"/>
    <property type="match status" value="1"/>
</dbReference>
<protein>
    <submittedName>
        <fullName evidence="1">Uncharacterized protein</fullName>
    </submittedName>
</protein>
<reference evidence="1" key="1">
    <citation type="submission" date="2022-03" db="EMBL/GenBank/DDBJ databases">
        <authorList>
            <person name="Tunstrom K."/>
        </authorList>
    </citation>
    <scope>NUCLEOTIDE SEQUENCE</scope>
</reference>
<dbReference type="Proteomes" id="UP001153954">
    <property type="component" value="Unassembled WGS sequence"/>
</dbReference>
<sequence length="250" mass="26710">MKMDFKNKVVIITGASSGIGAAAKIFSDAGARVVMVGRNETKLSAVAARCSSPFVIRADVAKDNDARRIIDETIEKFGQIDVLVNNAGLTINNDGLLGSDMMQAYDAVMGVNLRAVVHLTTLAAPHLIKTKGNIVNISSIAGMMATNSPDMINYFVSKAALDHFTVCSAVELGPHGVRVNGVNPGPVRTDFIDNAKISISWDDARPMTLLNRVSDPEEIADLIMFLASDRAKGITGSKYVTDNGMLIKRS</sequence>
<dbReference type="InterPro" id="IPR036291">
    <property type="entry name" value="NAD(P)-bd_dom_sf"/>
</dbReference>